<reference evidence="1" key="1">
    <citation type="journal article" date="2021" name="New Phytol.">
        <title>Evolutionary innovations through gain and loss of genes in the ectomycorrhizal Boletales.</title>
        <authorList>
            <person name="Wu G."/>
            <person name="Miyauchi S."/>
            <person name="Morin E."/>
            <person name="Kuo A."/>
            <person name="Drula E."/>
            <person name="Varga T."/>
            <person name="Kohler A."/>
            <person name="Feng B."/>
            <person name="Cao Y."/>
            <person name="Lipzen A."/>
            <person name="Daum C."/>
            <person name="Hundley H."/>
            <person name="Pangilinan J."/>
            <person name="Johnson J."/>
            <person name="Barry K."/>
            <person name="LaButti K."/>
            <person name="Ng V."/>
            <person name="Ahrendt S."/>
            <person name="Min B."/>
            <person name="Choi I.G."/>
            <person name="Park H."/>
            <person name="Plett J.M."/>
            <person name="Magnuson J."/>
            <person name="Spatafora J.W."/>
            <person name="Nagy L.G."/>
            <person name="Henrissat B."/>
            <person name="Grigoriev I.V."/>
            <person name="Yang Z.L."/>
            <person name="Xu J."/>
            <person name="Martin F.M."/>
        </authorList>
    </citation>
    <scope>NUCLEOTIDE SEQUENCE</scope>
    <source>
        <strain evidence="1">KKN 215</strain>
    </source>
</reference>
<name>A0A8K0UK57_9AGAR</name>
<accession>A0A8K0UK57</accession>
<gene>
    <name evidence="1" type="ORF">BXZ70DRAFT_371076</name>
</gene>
<evidence type="ECO:0000313" key="1">
    <source>
        <dbReference type="EMBL" id="KAH8093914.1"/>
    </source>
</evidence>
<dbReference type="AlphaFoldDB" id="A0A8K0UK57"/>
<dbReference type="Proteomes" id="UP000813824">
    <property type="component" value="Unassembled WGS sequence"/>
</dbReference>
<protein>
    <submittedName>
        <fullName evidence="1">Uncharacterized protein</fullName>
    </submittedName>
</protein>
<keyword evidence="2" id="KW-1185">Reference proteome</keyword>
<evidence type="ECO:0000313" key="2">
    <source>
        <dbReference type="Proteomes" id="UP000813824"/>
    </source>
</evidence>
<comment type="caution">
    <text evidence="1">The sequence shown here is derived from an EMBL/GenBank/DDBJ whole genome shotgun (WGS) entry which is preliminary data.</text>
</comment>
<proteinExistence type="predicted"/>
<sequence length="90" mass="10045">MLAVLVPWVSTVPFMAAPVRRRIHIPYGRILVPLVVGPLKCWSGANSGVATDLFVRYDVPRSGTGTFATSNCVQLHWVCAELNCRVYWEQ</sequence>
<dbReference type="EMBL" id="JAEVFJ010000027">
    <property type="protein sequence ID" value="KAH8093914.1"/>
    <property type="molecule type" value="Genomic_DNA"/>
</dbReference>
<organism evidence="1 2">
    <name type="scientific">Cristinia sonorae</name>
    <dbReference type="NCBI Taxonomy" id="1940300"/>
    <lineage>
        <taxon>Eukaryota</taxon>
        <taxon>Fungi</taxon>
        <taxon>Dikarya</taxon>
        <taxon>Basidiomycota</taxon>
        <taxon>Agaricomycotina</taxon>
        <taxon>Agaricomycetes</taxon>
        <taxon>Agaricomycetidae</taxon>
        <taxon>Agaricales</taxon>
        <taxon>Pleurotineae</taxon>
        <taxon>Stephanosporaceae</taxon>
        <taxon>Cristinia</taxon>
    </lineage>
</organism>